<sequence length="108" mass="11942">MTEALPYRSTPVFDQDTLPAALRTRHNTKAGVWGVIRVLEGELKLTYLAPPSELLLTPATPGLIEPQQPHFVTPMGKVAMRVDFYDQPLPLLRSLPPSPEQVEGSKNP</sequence>
<dbReference type="SUPFAM" id="SSF51197">
    <property type="entry name" value="Clavaminate synthase-like"/>
    <property type="match status" value="1"/>
</dbReference>
<feature type="domain" description="TehB/YeaR-like" evidence="1">
    <location>
        <begin position="8"/>
        <end position="82"/>
    </location>
</feature>
<evidence type="ECO:0000313" key="3">
    <source>
        <dbReference type="Proteomes" id="UP000195633"/>
    </source>
</evidence>
<name>A0A1Y0V2X0_9PROT</name>
<dbReference type="AlphaFoldDB" id="A0A1Y0V2X0"/>
<dbReference type="EMBL" id="CP021525">
    <property type="protein sequence ID" value="ARW12004.1"/>
    <property type="molecule type" value="Genomic_DNA"/>
</dbReference>
<dbReference type="Proteomes" id="UP000195633">
    <property type="component" value="Plasmid pAP1447-1"/>
</dbReference>
<evidence type="ECO:0000313" key="2">
    <source>
        <dbReference type="EMBL" id="ARW12004.1"/>
    </source>
</evidence>
<dbReference type="Pfam" id="PF09313">
    <property type="entry name" value="TehB-like"/>
    <property type="match status" value="1"/>
</dbReference>
<reference evidence="2 3" key="1">
    <citation type="submission" date="2017-05" db="EMBL/GenBank/DDBJ databases">
        <title>Genome sequence of Acetobacter pasteurianus subsp. ascendens strain SRCM101447.</title>
        <authorList>
            <person name="Cho S.H."/>
        </authorList>
    </citation>
    <scope>NUCLEOTIDE SEQUENCE [LARGE SCALE GENOMIC DNA]</scope>
    <source>
        <strain evidence="2 3">SRCM101447</strain>
        <plasmid evidence="3">Plasmid pap1447-1 sequence</plasmid>
    </source>
</reference>
<dbReference type="RefSeq" id="WP_019088887.1">
    <property type="nucleotide sequence ID" value="NZ_CP021525.1"/>
</dbReference>
<gene>
    <name evidence="2" type="primary">tehB</name>
    <name evidence="2" type="ORF">S101447_02967</name>
</gene>
<accession>A0A1Y0V2X0</accession>
<dbReference type="InterPro" id="IPR014710">
    <property type="entry name" value="RmlC-like_jellyroll"/>
</dbReference>
<keyword evidence="2" id="KW-0489">Methyltransferase</keyword>
<dbReference type="InterPro" id="IPR015392">
    <property type="entry name" value="TehB/YeaR-like_dom"/>
</dbReference>
<keyword evidence="2" id="KW-0808">Transferase</keyword>
<dbReference type="EC" id="2.1.1.265" evidence="2"/>
<organism evidence="2 3">
    <name type="scientific">Acetobacter ascendens</name>
    <dbReference type="NCBI Taxonomy" id="481146"/>
    <lineage>
        <taxon>Bacteria</taxon>
        <taxon>Pseudomonadati</taxon>
        <taxon>Pseudomonadota</taxon>
        <taxon>Alphaproteobacteria</taxon>
        <taxon>Acetobacterales</taxon>
        <taxon>Acetobacteraceae</taxon>
        <taxon>Acetobacter</taxon>
    </lineage>
</organism>
<geneLocation type="plasmid" evidence="3">
    <name>pap1447-1 sequence</name>
</geneLocation>
<dbReference type="GO" id="GO:0008168">
    <property type="term" value="F:methyltransferase activity"/>
    <property type="evidence" value="ECO:0007669"/>
    <property type="project" value="UniProtKB-KW"/>
</dbReference>
<dbReference type="GO" id="GO:0032259">
    <property type="term" value="P:methylation"/>
    <property type="evidence" value="ECO:0007669"/>
    <property type="project" value="UniProtKB-KW"/>
</dbReference>
<evidence type="ECO:0000259" key="1">
    <source>
        <dbReference type="Pfam" id="PF09313"/>
    </source>
</evidence>
<dbReference type="Gene3D" id="2.60.120.10">
    <property type="entry name" value="Jelly Rolls"/>
    <property type="match status" value="1"/>
</dbReference>
<keyword evidence="2" id="KW-0614">Plasmid</keyword>
<protein>
    <submittedName>
        <fullName evidence="2">Tellurite methyltransferase</fullName>
        <ecNumber evidence="2">2.1.1.265</ecNumber>
    </submittedName>
</protein>
<proteinExistence type="predicted"/>